<sequence length="910" mass="100382">MIKRFLVGLLVITGMVFFGQGQSIALNLADIETPSEKAIQDFEPVEVLVSFQEGANPDTFEAWLNGQNITDRFTATENGMKAQLTRADGLRTLDEGENGSIKGKGRNFLNTYVGGAGHKKDRDRVKFYVKTGMVETVQDDKGVWFITGSDQVSLYYIFEAMGYAVAADRLWQMETYRRQGRGTLAEIFGPDQLPTDVFIRTIGYSDEELTQGFLNLEPDVQKVVKGYIAGINRRINEIRNDPSLLPFEFAALGAKLGTTFIPADWTHGDVLSWIAMLLRNFDPEALDTGQMDNAALYQNMVAQFGASGSAMFQDLRWTNDPEAQTYIVGGLTAAGAVVPEDVDNDDDFSEVAEQMKARCRDFKEKLKKIKAHVKMGSYAWVVSGDKTESGNPILYSGPQMGFSVPSIVMEGSLQAGGIDVSGMSVPGIPVIIIGRTPHHAWSMQVGHSHTTDYYLESPDSVFLHRYETIKVAGQNDVILPVFRTSHGPVVNPMPFDPTTYESDPANPIVAWKYVHWGYEFDTIGGFLKLGKATSMDEFGAAIENVGVSQHFCYADRDGNIAYWMSGRDPLRPAGEWRLPQGAAGIPLEWDADVLIQRSTDRNAARGFYGGWNNKTNPDYASGFNDPGTAYGPFHRSHVIYDYFEETISSPDGRLSFENLRDLALNIATTDSFGSGGNPWKFVANDFIAAVSDSESDEDRQAALDLMSDWDGHFVSGGPDFWAWGMDRADAWVLMDVWIRKVINMTFADELAVDDGSGNMVLKESKQILFNVLLHGLAGSESGIVNNYYWFQNVDSGAPQAADAIIVAALDFALAELGSRPWGVGARGLIEYNHLMLETVHTMPFSSRSTYAQCVEYGADGPVRIESMFPLGESGDIRVGAGGAPVYDPNFFSMTPVFDGFTHRPFPLFDK</sequence>
<dbReference type="InterPro" id="IPR002692">
    <property type="entry name" value="S45"/>
</dbReference>
<dbReference type="PANTHER" id="PTHR34218">
    <property type="entry name" value="PEPTIDASE S45 PENICILLIN AMIDASE"/>
    <property type="match status" value="1"/>
</dbReference>
<keyword evidence="2 4" id="KW-0378">Hydrolase</keyword>
<dbReference type="InterPro" id="IPR029055">
    <property type="entry name" value="Ntn_hydrolases_N"/>
</dbReference>
<dbReference type="SUPFAM" id="SSF56235">
    <property type="entry name" value="N-terminal nucleophile aminohydrolases (Ntn hydrolases)"/>
    <property type="match status" value="1"/>
</dbReference>
<gene>
    <name evidence="4" type="ordered locus">HRM2_26080</name>
</gene>
<dbReference type="Gene3D" id="3.60.20.10">
    <property type="entry name" value="Glutamine Phosphoribosylpyrophosphate, subunit 1, domain 1"/>
    <property type="match status" value="1"/>
</dbReference>
<name>C0QH53_DESAH</name>
<evidence type="ECO:0000256" key="1">
    <source>
        <dbReference type="ARBA" id="ARBA00006586"/>
    </source>
</evidence>
<dbReference type="HOGENOM" id="CLU_012867_0_0_7"/>
<organism evidence="4 5">
    <name type="scientific">Desulforapulum autotrophicum (strain ATCC 43914 / DSM 3382 / VKM B-1955 / HRM2)</name>
    <name type="common">Desulfobacterium autotrophicum</name>
    <dbReference type="NCBI Taxonomy" id="177437"/>
    <lineage>
        <taxon>Bacteria</taxon>
        <taxon>Pseudomonadati</taxon>
        <taxon>Thermodesulfobacteriota</taxon>
        <taxon>Desulfobacteria</taxon>
        <taxon>Desulfobacterales</taxon>
        <taxon>Desulfobacteraceae</taxon>
        <taxon>Desulforapulum</taxon>
    </lineage>
</organism>
<comment type="similarity">
    <text evidence="1">Belongs to the peptidase S45 family.</text>
</comment>
<dbReference type="GO" id="GO:0017000">
    <property type="term" value="P:antibiotic biosynthetic process"/>
    <property type="evidence" value="ECO:0007669"/>
    <property type="project" value="InterPro"/>
</dbReference>
<dbReference type="Gene3D" id="1.10.287.150">
    <property type="match status" value="1"/>
</dbReference>
<dbReference type="Gene3D" id="1.10.1400.10">
    <property type="match status" value="1"/>
</dbReference>
<keyword evidence="5" id="KW-1185">Reference proteome</keyword>
<dbReference type="RefSeq" id="WP_015904466.1">
    <property type="nucleotide sequence ID" value="NC_012108.1"/>
</dbReference>
<dbReference type="InterPro" id="IPR043147">
    <property type="entry name" value="Penicillin_amidase_A-knob"/>
</dbReference>
<dbReference type="STRING" id="177437.HRM2_26080"/>
<evidence type="ECO:0000313" key="4">
    <source>
        <dbReference type="EMBL" id="ACN15702.1"/>
    </source>
</evidence>
<dbReference type="EC" id="3.5.1.11" evidence="4"/>
<dbReference type="GO" id="GO:0008953">
    <property type="term" value="F:penicillin amidase activity"/>
    <property type="evidence" value="ECO:0007669"/>
    <property type="project" value="UniProtKB-EC"/>
</dbReference>
<dbReference type="Gene3D" id="2.30.120.10">
    <property type="match status" value="1"/>
</dbReference>
<dbReference type="Proteomes" id="UP000000442">
    <property type="component" value="Chromosome"/>
</dbReference>
<dbReference type="Pfam" id="PF01804">
    <property type="entry name" value="Penicil_amidase"/>
    <property type="match status" value="1"/>
</dbReference>
<dbReference type="InterPro" id="IPR043146">
    <property type="entry name" value="Penicillin_amidase_N_B-knob"/>
</dbReference>
<dbReference type="KEGG" id="dat:HRM2_26080"/>
<dbReference type="MEROPS" id="S45.001"/>
<dbReference type="eggNOG" id="COG2366">
    <property type="taxonomic scope" value="Bacteria"/>
</dbReference>
<evidence type="ECO:0000313" key="5">
    <source>
        <dbReference type="Proteomes" id="UP000000442"/>
    </source>
</evidence>
<proteinExistence type="inferred from homology"/>
<dbReference type="EMBL" id="CP001087">
    <property type="protein sequence ID" value="ACN15702.1"/>
    <property type="molecule type" value="Genomic_DNA"/>
</dbReference>
<keyword evidence="3" id="KW-0865">Zymogen</keyword>
<protein>
    <submittedName>
        <fullName evidence="4">Penicillin acylase contains small and large subunit</fullName>
        <ecNumber evidence="4">3.5.1.11</ecNumber>
    </submittedName>
</protein>
<accession>C0QH53</accession>
<evidence type="ECO:0000256" key="3">
    <source>
        <dbReference type="ARBA" id="ARBA00023145"/>
    </source>
</evidence>
<dbReference type="AlphaFoldDB" id="C0QH53"/>
<evidence type="ECO:0000256" key="2">
    <source>
        <dbReference type="ARBA" id="ARBA00022801"/>
    </source>
</evidence>
<dbReference type="Gene3D" id="1.10.439.10">
    <property type="entry name" value="Penicillin Amidohydrolase, domain 1"/>
    <property type="match status" value="1"/>
</dbReference>
<dbReference type="InterPro" id="IPR023343">
    <property type="entry name" value="Penicillin_amidase_dom1"/>
</dbReference>
<dbReference type="PANTHER" id="PTHR34218:SF4">
    <property type="entry name" value="ACYL-HOMOSERINE LACTONE ACYLASE QUIP"/>
    <property type="match status" value="1"/>
</dbReference>
<reference evidence="4 5" key="1">
    <citation type="journal article" date="2009" name="Environ. Microbiol.">
        <title>Genome sequence of Desulfobacterium autotrophicum HRM2, a marine sulfate reducer oxidizing organic carbon completely to carbon dioxide.</title>
        <authorList>
            <person name="Strittmatter A.W."/>
            <person name="Liesegang H."/>
            <person name="Rabus R."/>
            <person name="Decker I."/>
            <person name="Amann J."/>
            <person name="Andres S."/>
            <person name="Henne A."/>
            <person name="Fricke W.F."/>
            <person name="Martinez-Arias R."/>
            <person name="Bartels D."/>
            <person name="Goesmann A."/>
            <person name="Krause L."/>
            <person name="Puehler A."/>
            <person name="Klenk H.P."/>
            <person name="Richter M."/>
            <person name="Schuler M."/>
            <person name="Gloeckner F.O."/>
            <person name="Meyerdierks A."/>
            <person name="Gottschalk G."/>
            <person name="Amann R."/>
        </authorList>
    </citation>
    <scope>NUCLEOTIDE SEQUENCE [LARGE SCALE GENOMIC DNA]</scope>
    <source>
        <strain evidence="5">ATCC 43914 / DSM 3382 / HRM2</strain>
    </source>
</reference>